<dbReference type="AlphaFoldDB" id="A0A392T8X1"/>
<dbReference type="Proteomes" id="UP000265520">
    <property type="component" value="Unassembled WGS sequence"/>
</dbReference>
<comment type="caution">
    <text evidence="1">The sequence shown here is derived from an EMBL/GenBank/DDBJ whole genome shotgun (WGS) entry which is preliminary data.</text>
</comment>
<keyword evidence="2" id="KW-1185">Reference proteome</keyword>
<proteinExistence type="predicted"/>
<accession>A0A392T8X1</accession>
<feature type="non-terminal residue" evidence="1">
    <location>
        <position position="1"/>
    </location>
</feature>
<sequence>IILKISSEDMPEDDHSEVLKAQRISTFRRCKLQKLKVQKMINLCTDL</sequence>
<organism evidence="1 2">
    <name type="scientific">Trifolium medium</name>
    <dbReference type="NCBI Taxonomy" id="97028"/>
    <lineage>
        <taxon>Eukaryota</taxon>
        <taxon>Viridiplantae</taxon>
        <taxon>Streptophyta</taxon>
        <taxon>Embryophyta</taxon>
        <taxon>Tracheophyta</taxon>
        <taxon>Spermatophyta</taxon>
        <taxon>Magnoliopsida</taxon>
        <taxon>eudicotyledons</taxon>
        <taxon>Gunneridae</taxon>
        <taxon>Pentapetalae</taxon>
        <taxon>rosids</taxon>
        <taxon>fabids</taxon>
        <taxon>Fabales</taxon>
        <taxon>Fabaceae</taxon>
        <taxon>Papilionoideae</taxon>
        <taxon>50 kb inversion clade</taxon>
        <taxon>NPAAA clade</taxon>
        <taxon>Hologalegina</taxon>
        <taxon>IRL clade</taxon>
        <taxon>Trifolieae</taxon>
        <taxon>Trifolium</taxon>
    </lineage>
</organism>
<protein>
    <submittedName>
        <fullName evidence="1">Uncharacterized protein</fullName>
    </submittedName>
</protein>
<evidence type="ECO:0000313" key="2">
    <source>
        <dbReference type="Proteomes" id="UP000265520"/>
    </source>
</evidence>
<reference evidence="1 2" key="1">
    <citation type="journal article" date="2018" name="Front. Plant Sci.">
        <title>Red Clover (Trifolium pratense) and Zigzag Clover (T. medium) - A Picture of Genomic Similarities and Differences.</title>
        <authorList>
            <person name="Dluhosova J."/>
            <person name="Istvanek J."/>
            <person name="Nedelnik J."/>
            <person name="Repkova J."/>
        </authorList>
    </citation>
    <scope>NUCLEOTIDE SEQUENCE [LARGE SCALE GENOMIC DNA]</scope>
    <source>
        <strain evidence="2">cv. 10/8</strain>
        <tissue evidence="1">Leaf</tissue>
    </source>
</reference>
<dbReference type="EMBL" id="LXQA010521111">
    <property type="protein sequence ID" value="MCI56954.1"/>
    <property type="molecule type" value="Genomic_DNA"/>
</dbReference>
<evidence type="ECO:0000313" key="1">
    <source>
        <dbReference type="EMBL" id="MCI56954.1"/>
    </source>
</evidence>
<name>A0A392T8X1_9FABA</name>